<gene>
    <name evidence="2" type="ORF">GCM10007925_08560</name>
</gene>
<feature type="transmembrane region" description="Helical" evidence="1">
    <location>
        <begin position="15"/>
        <end position="36"/>
    </location>
</feature>
<dbReference type="RefSeq" id="WP_029939948.1">
    <property type="nucleotide sequence ID" value="NZ_BSOO01000006.1"/>
</dbReference>
<evidence type="ECO:0000313" key="2">
    <source>
        <dbReference type="EMBL" id="GLR47145.1"/>
    </source>
</evidence>
<organism evidence="2 3">
    <name type="scientific">Sphingomonas astaxanthinifaciens DSM 22298</name>
    <dbReference type="NCBI Taxonomy" id="1123267"/>
    <lineage>
        <taxon>Bacteria</taxon>
        <taxon>Pseudomonadati</taxon>
        <taxon>Pseudomonadota</taxon>
        <taxon>Alphaproteobacteria</taxon>
        <taxon>Sphingomonadales</taxon>
        <taxon>Sphingomonadaceae</taxon>
        <taxon>Sphingomonas</taxon>
    </lineage>
</organism>
<proteinExistence type="predicted"/>
<sequence>MTDNNDQLWARRFRIFALLRISGLALFLLGMAIVFSDLVQPGGALGLGMVVIGCGLVEALLGPVLLRQAWHKADRR</sequence>
<reference evidence="3" key="1">
    <citation type="journal article" date="2019" name="Int. J. Syst. Evol. Microbiol.">
        <title>The Global Catalogue of Microorganisms (GCM) 10K type strain sequencing project: providing services to taxonomists for standard genome sequencing and annotation.</title>
        <authorList>
            <consortium name="The Broad Institute Genomics Platform"/>
            <consortium name="The Broad Institute Genome Sequencing Center for Infectious Disease"/>
            <person name="Wu L."/>
            <person name="Ma J."/>
        </authorList>
    </citation>
    <scope>NUCLEOTIDE SEQUENCE [LARGE SCALE GENOMIC DNA]</scope>
    <source>
        <strain evidence="3">NBRC 102146</strain>
    </source>
</reference>
<keyword evidence="1" id="KW-0812">Transmembrane</keyword>
<comment type="caution">
    <text evidence="2">The sequence shown here is derived from an EMBL/GenBank/DDBJ whole genome shotgun (WGS) entry which is preliminary data.</text>
</comment>
<name>A0ABQ5Z562_9SPHN</name>
<evidence type="ECO:0000313" key="3">
    <source>
        <dbReference type="Proteomes" id="UP001156703"/>
    </source>
</evidence>
<feature type="transmembrane region" description="Helical" evidence="1">
    <location>
        <begin position="42"/>
        <end position="66"/>
    </location>
</feature>
<dbReference type="EMBL" id="BSOO01000006">
    <property type="protein sequence ID" value="GLR47145.1"/>
    <property type="molecule type" value="Genomic_DNA"/>
</dbReference>
<keyword evidence="1" id="KW-0472">Membrane</keyword>
<accession>A0ABQ5Z562</accession>
<protein>
    <submittedName>
        <fullName evidence="2">Uncharacterized protein</fullName>
    </submittedName>
</protein>
<keyword evidence="3" id="KW-1185">Reference proteome</keyword>
<keyword evidence="1" id="KW-1133">Transmembrane helix</keyword>
<dbReference type="Proteomes" id="UP001156703">
    <property type="component" value="Unassembled WGS sequence"/>
</dbReference>
<evidence type="ECO:0000256" key="1">
    <source>
        <dbReference type="SAM" id="Phobius"/>
    </source>
</evidence>